<organism evidence="1 2">
    <name type="scientific">Arthrobacter phage Sergei</name>
    <dbReference type="NCBI Taxonomy" id="2250416"/>
    <lineage>
        <taxon>Viruses</taxon>
        <taxon>Duplodnaviria</taxon>
        <taxon>Heunggongvirae</taxon>
        <taxon>Uroviricota</taxon>
        <taxon>Caudoviricetes</taxon>
        <taxon>Korravirus</taxon>
        <taxon>Korravirus sergei</taxon>
    </lineage>
</organism>
<dbReference type="GeneID" id="63911178"/>
<evidence type="ECO:0000313" key="1">
    <source>
        <dbReference type="EMBL" id="AXH45074.1"/>
    </source>
</evidence>
<evidence type="ECO:0000313" key="2">
    <source>
        <dbReference type="Proteomes" id="UP000257969"/>
    </source>
</evidence>
<name>A0A345KPX2_9CAUD</name>
<dbReference type="KEGG" id="vg:63911178"/>
<sequence length="114" mass="12683">MSSTVDVHYEDGSGRAYAFKTQLTGLTEGDAVLVKDRHGIHVAAVVQQPSKTPEKASAWAFQKVDFEALRRAERHDRVLSELKAKVDENQTLQLAYMLADSNPEIMALIKELEA</sequence>
<reference evidence="1 2" key="1">
    <citation type="submission" date="2018-06" db="EMBL/GenBank/DDBJ databases">
        <authorList>
            <person name="Ball S.L."/>
            <person name="Garlena R.A."/>
            <person name="Russell D.A."/>
            <person name="Pope W.H."/>
            <person name="Jacobs-Sera D."/>
            <person name="Hatfull G.F."/>
        </authorList>
    </citation>
    <scope>NUCLEOTIDE SEQUENCE [LARGE SCALE GENOMIC DNA]</scope>
</reference>
<proteinExistence type="predicted"/>
<dbReference type="Proteomes" id="UP000257969">
    <property type="component" value="Segment"/>
</dbReference>
<protein>
    <submittedName>
        <fullName evidence="1">Uncharacterized protein</fullName>
    </submittedName>
</protein>
<keyword evidence="2" id="KW-1185">Reference proteome</keyword>
<accession>A0A345KPX2</accession>
<dbReference type="EMBL" id="MH450131">
    <property type="protein sequence ID" value="AXH45074.1"/>
    <property type="molecule type" value="Genomic_DNA"/>
</dbReference>
<gene>
    <name evidence="1" type="primary">34</name>
    <name evidence="1" type="ORF">SEA_SERGEI_34</name>
</gene>
<dbReference type="RefSeq" id="YP_010050448.1">
    <property type="nucleotide sequence ID" value="NC_054428.1"/>
</dbReference>